<gene>
    <name evidence="1" type="ORF">C2E15_08860</name>
</gene>
<name>A0A1X1DKG3_9GAMM</name>
<reference evidence="1 2" key="1">
    <citation type="submission" date="2018-01" db="EMBL/GenBank/DDBJ databases">
        <title>Complete and assembled Genome of Pantoea gaviniae DSM22758T.</title>
        <authorList>
            <person name="Stevens M.J.A."/>
            <person name="Zurfluh K."/>
            <person name="Stephan R."/>
        </authorList>
    </citation>
    <scope>NUCLEOTIDE SEQUENCE [LARGE SCALE GENOMIC DNA]</scope>
    <source>
        <strain evidence="1 2">DSM 22758</strain>
    </source>
</reference>
<evidence type="ECO:0000313" key="1">
    <source>
        <dbReference type="EMBL" id="AUX93176.1"/>
    </source>
</evidence>
<dbReference type="AlphaFoldDB" id="A0A1X1DKG3"/>
<organism evidence="1 2">
    <name type="scientific">Mixta gaviniae</name>
    <dbReference type="NCBI Taxonomy" id="665914"/>
    <lineage>
        <taxon>Bacteria</taxon>
        <taxon>Pseudomonadati</taxon>
        <taxon>Pseudomonadota</taxon>
        <taxon>Gammaproteobacteria</taxon>
        <taxon>Enterobacterales</taxon>
        <taxon>Erwiniaceae</taxon>
        <taxon>Mixta</taxon>
    </lineage>
</organism>
<dbReference type="EMBL" id="CP026377">
    <property type="protein sequence ID" value="AUX93176.1"/>
    <property type="molecule type" value="Genomic_DNA"/>
</dbReference>
<evidence type="ECO:0000313" key="2">
    <source>
        <dbReference type="Proteomes" id="UP000238365"/>
    </source>
</evidence>
<proteinExistence type="predicted"/>
<accession>A0A1X1DKG3</accession>
<dbReference type="KEGG" id="pgz:C2E15_08860"/>
<protein>
    <submittedName>
        <fullName evidence="1">Uncharacterized protein</fullName>
    </submittedName>
</protein>
<dbReference type="Proteomes" id="UP000238365">
    <property type="component" value="Chromosome"/>
</dbReference>
<sequence>MRDERAFFDAALCFIGAGGMGKIDIAGTTLIINAEFFPVVGTEGGNIEDIDWLYMTIHNQTGIRRFQPVARGEVIFCIVPQNKFQIVWRANKRKRCI</sequence>
<keyword evidence="2" id="KW-1185">Reference proteome</keyword>